<organism evidence="7 8">
    <name type="scientific">Cimex lectularius</name>
    <name type="common">Bed bug</name>
    <name type="synonym">Acanthia lectularia</name>
    <dbReference type="NCBI Taxonomy" id="79782"/>
    <lineage>
        <taxon>Eukaryota</taxon>
        <taxon>Metazoa</taxon>
        <taxon>Ecdysozoa</taxon>
        <taxon>Arthropoda</taxon>
        <taxon>Hexapoda</taxon>
        <taxon>Insecta</taxon>
        <taxon>Pterygota</taxon>
        <taxon>Neoptera</taxon>
        <taxon>Paraneoptera</taxon>
        <taxon>Hemiptera</taxon>
        <taxon>Heteroptera</taxon>
        <taxon>Panheteroptera</taxon>
        <taxon>Cimicomorpha</taxon>
        <taxon>Cimicidae</taxon>
        <taxon>Cimex</taxon>
    </lineage>
</organism>
<evidence type="ECO:0000256" key="1">
    <source>
        <dbReference type="ARBA" id="ARBA00022670"/>
    </source>
</evidence>
<dbReference type="InterPro" id="IPR001254">
    <property type="entry name" value="Trypsin_dom"/>
</dbReference>
<reference evidence="7" key="1">
    <citation type="submission" date="2022-01" db="UniProtKB">
        <authorList>
            <consortium name="EnsemblMetazoa"/>
        </authorList>
    </citation>
    <scope>IDENTIFICATION</scope>
</reference>
<accession>A0A8I6TKK5</accession>
<evidence type="ECO:0000256" key="4">
    <source>
        <dbReference type="ARBA" id="ARBA00023157"/>
    </source>
</evidence>
<dbReference type="SMART" id="SM00020">
    <property type="entry name" value="Tryp_SPc"/>
    <property type="match status" value="1"/>
</dbReference>
<dbReference type="SUPFAM" id="SSF50494">
    <property type="entry name" value="Trypsin-like serine proteases"/>
    <property type="match status" value="1"/>
</dbReference>
<dbReference type="Gene3D" id="2.40.10.10">
    <property type="entry name" value="Trypsin-like serine proteases"/>
    <property type="match status" value="1"/>
</dbReference>
<dbReference type="InterPro" id="IPR050430">
    <property type="entry name" value="Peptidase_S1"/>
</dbReference>
<name>A0A8I6TKK5_CIMLE</name>
<keyword evidence="1" id="KW-0645">Protease</keyword>
<proteinExistence type="predicted"/>
<dbReference type="GeneID" id="106672931"/>
<dbReference type="PANTHER" id="PTHR24276">
    <property type="entry name" value="POLYSERASE-RELATED"/>
    <property type="match status" value="1"/>
</dbReference>
<dbReference type="AlphaFoldDB" id="A0A8I6TKK5"/>
<evidence type="ECO:0000313" key="8">
    <source>
        <dbReference type="Proteomes" id="UP000494040"/>
    </source>
</evidence>
<feature type="signal peptide" evidence="5">
    <location>
        <begin position="1"/>
        <end position="17"/>
    </location>
</feature>
<dbReference type="PROSITE" id="PS50240">
    <property type="entry name" value="TRYPSIN_DOM"/>
    <property type="match status" value="1"/>
</dbReference>
<dbReference type="KEGG" id="clec:106672931"/>
<keyword evidence="8" id="KW-1185">Reference proteome</keyword>
<feature type="domain" description="Peptidase S1" evidence="6">
    <location>
        <begin position="18"/>
        <end position="268"/>
    </location>
</feature>
<feature type="chain" id="PRO_5035179343" description="Peptidase S1 domain-containing protein" evidence="5">
    <location>
        <begin position="18"/>
        <end position="304"/>
    </location>
</feature>
<keyword evidence="4" id="KW-1015">Disulfide bond</keyword>
<evidence type="ECO:0000259" key="6">
    <source>
        <dbReference type="PROSITE" id="PS50240"/>
    </source>
</evidence>
<evidence type="ECO:0000256" key="3">
    <source>
        <dbReference type="ARBA" id="ARBA00022825"/>
    </source>
</evidence>
<protein>
    <recommendedName>
        <fullName evidence="6">Peptidase S1 domain-containing protein</fullName>
    </recommendedName>
</protein>
<evidence type="ECO:0000313" key="7">
    <source>
        <dbReference type="EnsemblMetazoa" id="XP_014260233.1"/>
    </source>
</evidence>
<sequence>MKVVVILFLFFYSQTAAISNGYRATEFEFPYLVSVQDQWGIHYFDAIINSPSLLLTSCDNLASVTESKAEIKTAIYNSRLVTGSTYLLAAVVTRFPDKLFVHPKCREVGGVIEYDVGIIKVTEPFEFGDVVKPAKLSYDTSWLNQMISHHQQIRVIGWGDTKEILDTDNQPVEPNPHVYVLSLKLADHQSCTNYLCEGAKDCMRSRTTICTLPLDFGSLCVGDSGSPVYYETWVWAVSTFVSKPCGVSQYHIFTRLDMCKPWITEIILNNEVKSPELFAKTSHNRVRTDLLVVNFVVVITFYKL</sequence>
<dbReference type="RefSeq" id="XP_014260233.1">
    <property type="nucleotide sequence ID" value="XM_014404747.2"/>
</dbReference>
<dbReference type="InterPro" id="IPR009003">
    <property type="entry name" value="Peptidase_S1_PA"/>
</dbReference>
<dbReference type="Pfam" id="PF00089">
    <property type="entry name" value="Trypsin"/>
    <property type="match status" value="1"/>
</dbReference>
<dbReference type="PANTHER" id="PTHR24276:SF98">
    <property type="entry name" value="FI18310P1-RELATED"/>
    <property type="match status" value="1"/>
</dbReference>
<dbReference type="InterPro" id="IPR043504">
    <property type="entry name" value="Peptidase_S1_PA_chymotrypsin"/>
</dbReference>
<dbReference type="GO" id="GO:0006508">
    <property type="term" value="P:proteolysis"/>
    <property type="evidence" value="ECO:0007669"/>
    <property type="project" value="UniProtKB-KW"/>
</dbReference>
<keyword evidence="3" id="KW-0720">Serine protease</keyword>
<evidence type="ECO:0000256" key="2">
    <source>
        <dbReference type="ARBA" id="ARBA00022801"/>
    </source>
</evidence>
<dbReference type="Proteomes" id="UP000494040">
    <property type="component" value="Unassembled WGS sequence"/>
</dbReference>
<evidence type="ECO:0000256" key="5">
    <source>
        <dbReference type="SAM" id="SignalP"/>
    </source>
</evidence>
<dbReference type="OrthoDB" id="10059102at2759"/>
<dbReference type="EnsemblMetazoa" id="XM_014404747.2">
    <property type="protein sequence ID" value="XP_014260233.1"/>
    <property type="gene ID" value="LOC106672931"/>
</dbReference>
<dbReference type="GO" id="GO:0004252">
    <property type="term" value="F:serine-type endopeptidase activity"/>
    <property type="evidence" value="ECO:0007669"/>
    <property type="project" value="InterPro"/>
</dbReference>
<keyword evidence="5" id="KW-0732">Signal</keyword>
<keyword evidence="2" id="KW-0378">Hydrolase</keyword>